<sequence>MNLVLDNQSVVANTLFCVGRNYAAHAAELGNAVPAEPMIFLKPNSSLAFDGDTVRLPAFSRSVHYETELLLLVGRDADELPPENALDAVAGYGVGLDLTARDVQSAAKSAGAPWTKAKGFKGAACVSRFAALAPERAAAGLAFEMRLNGAPRQHGNSADMVFSLARLLCFLAETYGLRRGDVVFTGTPAGVGELRGGDAAEVALPEAGVSARFVFA</sequence>
<gene>
    <name evidence="3" type="ORF">LVJ77_05955</name>
</gene>
<feature type="domain" description="Fumarylacetoacetase-like C-terminal" evidence="2">
    <location>
        <begin position="15"/>
        <end position="208"/>
    </location>
</feature>
<dbReference type="Proteomes" id="UP000831534">
    <property type="component" value="Chromosome"/>
</dbReference>
<protein>
    <submittedName>
        <fullName evidence="3">Fumarylacetoacetate hydrolase family protein</fullName>
    </submittedName>
</protein>
<reference evidence="3" key="2">
    <citation type="submission" date="2024-09" db="EMBL/GenBank/DDBJ databases">
        <authorList>
            <person name="Veyrier F.J."/>
        </authorList>
    </citation>
    <scope>NUCLEOTIDE SEQUENCE</scope>
    <source>
        <strain evidence="3">17694</strain>
    </source>
</reference>
<dbReference type="KEGG" id="ckh:LVJ77_05955"/>
<dbReference type="SUPFAM" id="SSF56529">
    <property type="entry name" value="FAH"/>
    <property type="match status" value="1"/>
</dbReference>
<evidence type="ECO:0000256" key="1">
    <source>
        <dbReference type="ARBA" id="ARBA00022723"/>
    </source>
</evidence>
<dbReference type="PANTHER" id="PTHR11820">
    <property type="entry name" value="ACYLPYRUVASE"/>
    <property type="match status" value="1"/>
</dbReference>
<dbReference type="RefSeq" id="WP_342663306.1">
    <property type="nucleotide sequence ID" value="NZ_CP091521.1"/>
</dbReference>
<evidence type="ECO:0000259" key="2">
    <source>
        <dbReference type="Pfam" id="PF01557"/>
    </source>
</evidence>
<dbReference type="InterPro" id="IPR011234">
    <property type="entry name" value="Fumarylacetoacetase-like_C"/>
</dbReference>
<dbReference type="Gene3D" id="3.90.850.10">
    <property type="entry name" value="Fumarylacetoacetase-like, C-terminal domain"/>
    <property type="match status" value="1"/>
</dbReference>
<dbReference type="PANTHER" id="PTHR11820:SF7">
    <property type="entry name" value="ACYLPYRUVASE FAHD1, MITOCHONDRIAL"/>
    <property type="match status" value="1"/>
</dbReference>
<dbReference type="GO" id="GO:0046872">
    <property type="term" value="F:metal ion binding"/>
    <property type="evidence" value="ECO:0007669"/>
    <property type="project" value="UniProtKB-KW"/>
</dbReference>
<reference evidence="3" key="1">
    <citation type="journal article" date="2022" name="Res Sq">
        <title>Evolution of multicellular longitudinally dividing oral cavity symbionts (Neisseriaceae).</title>
        <authorList>
            <person name="Nyongesa S."/>
            <person name="Weber P."/>
            <person name="Bernet E."/>
            <person name="Pullido F."/>
            <person name="Nieckarz M."/>
            <person name="Delaby M."/>
            <person name="Nieves C."/>
            <person name="Viehboeck T."/>
            <person name="Krause N."/>
            <person name="Rivera-Millot A."/>
            <person name="Nakamura A."/>
            <person name="Vischer N."/>
            <person name="VanNieuwenhze M."/>
            <person name="Brun Y."/>
            <person name="Cava F."/>
            <person name="Bulgheresi S."/>
            <person name="Veyrier F."/>
        </authorList>
    </citation>
    <scope>NUCLEOTIDE SEQUENCE</scope>
    <source>
        <strain evidence="3">17694</strain>
    </source>
</reference>
<evidence type="ECO:0000313" key="3">
    <source>
        <dbReference type="EMBL" id="UOP04035.2"/>
    </source>
</evidence>
<dbReference type="EMBL" id="CP091521">
    <property type="protein sequence ID" value="UOP04035.2"/>
    <property type="molecule type" value="Genomic_DNA"/>
</dbReference>
<keyword evidence="1" id="KW-0479">Metal-binding</keyword>
<dbReference type="Pfam" id="PF01557">
    <property type="entry name" value="FAA_hydrolase"/>
    <property type="match status" value="1"/>
</dbReference>
<keyword evidence="3" id="KW-0378">Hydrolase</keyword>
<dbReference type="AlphaFoldDB" id="A0A8T9MTB7"/>
<organism evidence="3 4">
    <name type="scientific">Conchiformibius kuhniae</name>
    <dbReference type="NCBI Taxonomy" id="211502"/>
    <lineage>
        <taxon>Bacteria</taxon>
        <taxon>Pseudomonadati</taxon>
        <taxon>Pseudomonadota</taxon>
        <taxon>Betaproteobacteria</taxon>
        <taxon>Neisseriales</taxon>
        <taxon>Neisseriaceae</taxon>
        <taxon>Conchiformibius</taxon>
    </lineage>
</organism>
<evidence type="ECO:0000313" key="4">
    <source>
        <dbReference type="Proteomes" id="UP000831534"/>
    </source>
</evidence>
<keyword evidence="4" id="KW-1185">Reference proteome</keyword>
<dbReference type="InterPro" id="IPR036663">
    <property type="entry name" value="Fumarylacetoacetase_C_sf"/>
</dbReference>
<accession>A0A8T9MTB7</accession>
<proteinExistence type="predicted"/>
<dbReference type="GO" id="GO:0018773">
    <property type="term" value="F:acetylpyruvate hydrolase activity"/>
    <property type="evidence" value="ECO:0007669"/>
    <property type="project" value="TreeGrafter"/>
</dbReference>
<name>A0A8T9MTB7_9NEIS</name>